<comment type="caution">
    <text evidence="5">The sequence shown here is derived from an EMBL/GenBank/DDBJ whole genome shotgun (WGS) entry which is preliminary data.</text>
</comment>
<gene>
    <name evidence="5" type="primary">dacB_1</name>
    <name evidence="5" type="ORF">GCM10009802_11760</name>
</gene>
<keyword evidence="5" id="KW-0645">Protease</keyword>
<keyword evidence="4" id="KW-0812">Transmembrane</keyword>
<dbReference type="PRINTS" id="PR00922">
    <property type="entry name" value="DADACBPTASE3"/>
</dbReference>
<dbReference type="PANTHER" id="PTHR30023">
    <property type="entry name" value="D-ALANYL-D-ALANINE CARBOXYPEPTIDASE"/>
    <property type="match status" value="1"/>
</dbReference>
<dbReference type="PANTHER" id="PTHR30023:SF0">
    <property type="entry name" value="PENICILLIN-SENSITIVE CARBOXYPEPTIDASE A"/>
    <property type="match status" value="1"/>
</dbReference>
<feature type="transmembrane region" description="Helical" evidence="4">
    <location>
        <begin position="36"/>
        <end position="58"/>
    </location>
</feature>
<evidence type="ECO:0000256" key="4">
    <source>
        <dbReference type="SAM" id="Phobius"/>
    </source>
</evidence>
<dbReference type="SUPFAM" id="SSF56601">
    <property type="entry name" value="beta-lactamase/transpeptidase-like"/>
    <property type="match status" value="1"/>
</dbReference>
<dbReference type="Proteomes" id="UP001500443">
    <property type="component" value="Unassembled WGS sequence"/>
</dbReference>
<keyword evidence="6" id="KW-1185">Reference proteome</keyword>
<evidence type="ECO:0000256" key="2">
    <source>
        <dbReference type="ARBA" id="ARBA00022801"/>
    </source>
</evidence>
<feature type="region of interest" description="Disordered" evidence="3">
    <location>
        <begin position="57"/>
        <end position="132"/>
    </location>
</feature>
<accession>A0ABP5JD68</accession>
<dbReference type="Gene3D" id="3.40.710.10">
    <property type="entry name" value="DD-peptidase/beta-lactamase superfamily"/>
    <property type="match status" value="2"/>
</dbReference>
<dbReference type="GO" id="GO:0004180">
    <property type="term" value="F:carboxypeptidase activity"/>
    <property type="evidence" value="ECO:0007669"/>
    <property type="project" value="UniProtKB-KW"/>
</dbReference>
<proteinExistence type="inferred from homology"/>
<name>A0ABP5JD68_9ACTN</name>
<evidence type="ECO:0000313" key="6">
    <source>
        <dbReference type="Proteomes" id="UP001500443"/>
    </source>
</evidence>
<evidence type="ECO:0000256" key="1">
    <source>
        <dbReference type="ARBA" id="ARBA00006096"/>
    </source>
</evidence>
<keyword evidence="4" id="KW-1133">Transmembrane helix</keyword>
<dbReference type="InterPro" id="IPR000667">
    <property type="entry name" value="Peptidase_S13"/>
</dbReference>
<keyword evidence="4" id="KW-0472">Membrane</keyword>
<dbReference type="RefSeq" id="WP_425582282.1">
    <property type="nucleotide sequence ID" value="NZ_BAAAPF010000018.1"/>
</dbReference>
<reference evidence="6" key="1">
    <citation type="journal article" date="2019" name="Int. J. Syst. Evol. Microbiol.">
        <title>The Global Catalogue of Microorganisms (GCM) 10K type strain sequencing project: providing services to taxonomists for standard genome sequencing and annotation.</title>
        <authorList>
            <consortium name="The Broad Institute Genomics Platform"/>
            <consortium name="The Broad Institute Genome Sequencing Center for Infectious Disease"/>
            <person name="Wu L."/>
            <person name="Ma J."/>
        </authorList>
    </citation>
    <scope>NUCLEOTIDE SEQUENCE [LARGE SCALE GENOMIC DNA]</scope>
    <source>
        <strain evidence="6">JCM 15481</strain>
    </source>
</reference>
<dbReference type="Pfam" id="PF02113">
    <property type="entry name" value="Peptidase_S13"/>
    <property type="match status" value="2"/>
</dbReference>
<dbReference type="InterPro" id="IPR012338">
    <property type="entry name" value="Beta-lactam/transpept-like"/>
</dbReference>
<organism evidence="5 6">
    <name type="scientific">Streptomyces synnematoformans</name>
    <dbReference type="NCBI Taxonomy" id="415721"/>
    <lineage>
        <taxon>Bacteria</taxon>
        <taxon>Bacillati</taxon>
        <taxon>Actinomycetota</taxon>
        <taxon>Actinomycetes</taxon>
        <taxon>Kitasatosporales</taxon>
        <taxon>Streptomycetaceae</taxon>
        <taxon>Streptomyces</taxon>
    </lineage>
</organism>
<keyword evidence="5" id="KW-0121">Carboxypeptidase</keyword>
<dbReference type="EMBL" id="BAAAPF010000018">
    <property type="protein sequence ID" value="GAA2113203.1"/>
    <property type="molecule type" value="Genomic_DNA"/>
</dbReference>
<keyword evidence="2" id="KW-0378">Hydrolase</keyword>
<comment type="similarity">
    <text evidence="1">Belongs to the peptidase S13 family.</text>
</comment>
<protein>
    <submittedName>
        <fullName evidence="5">D-alanyl-D-alanine carboxypeptidase/D-alanyl-D-alanine-endopeptidase</fullName>
    </submittedName>
</protein>
<evidence type="ECO:0000313" key="5">
    <source>
        <dbReference type="EMBL" id="GAA2113203.1"/>
    </source>
</evidence>
<feature type="compositionally biased region" description="Basic and acidic residues" evidence="3">
    <location>
        <begin position="64"/>
        <end position="88"/>
    </location>
</feature>
<evidence type="ECO:0000256" key="3">
    <source>
        <dbReference type="SAM" id="MobiDB-lite"/>
    </source>
</evidence>
<sequence>MRVGVGEAGRAAARRARHWTRRWEAQPLHTRRTVRLVAASGALGGVLAAGVITAAGPWDSGQRTAERRTAARADAAEGRTGDADHDSSDGVPAGGAPGDGPQGTAVGAPRVLTPLGPQDGTRPVGTPPTGAGLAEKLAPLLQDPALGSPSTAAVWDVTTGRELYGARETAGVVPASTVKLATGAAALAALGRDHRIPTASLADGGKVFLVGGGDPTLSAQRLARLARATARELKADGVRKVAVRYDATAYAGDVLHEIGPNENIAPVTPLMVNEARLDRARHGPAPRAAAPARDAADAFAGALRKAGVRVAGEPRAARVPEQADELATTYSAPLAALTERMLTYSDNDLGEALARQTAIATGRDPSFAGAGKAVAGQLRKLGLPVRGAEFTDGSGISRGNRVSADLLARLLVTAADPGHPELRPLLTGLPVAGFSGTLRDRYGDEAGGAGAARGVVRAKTGTLTGVNSLAGTVVDADGRLLAFAFFTMGATDRAGAGQALDRMAAAVAGCGCR</sequence>
<feature type="compositionally biased region" description="Gly residues" evidence="3">
    <location>
        <begin position="92"/>
        <end position="101"/>
    </location>
</feature>
<dbReference type="NCBIfam" id="TIGR00666">
    <property type="entry name" value="PBP4"/>
    <property type="match status" value="1"/>
</dbReference>